<keyword evidence="2" id="KW-1185">Reference proteome</keyword>
<dbReference type="InterPro" id="IPR014060">
    <property type="entry name" value="PglZ"/>
</dbReference>
<dbReference type="OrthoDB" id="9769734at2"/>
<reference evidence="1 2" key="1">
    <citation type="submission" date="2018-06" db="EMBL/GenBank/DDBJ databases">
        <title>Genomic Encyclopedia of Archaeal and Bacterial Type Strains, Phase II (KMG-II): from individual species to whole genera.</title>
        <authorList>
            <person name="Goeker M."/>
        </authorList>
    </citation>
    <scope>NUCLEOTIDE SEQUENCE [LARGE SCALE GENOMIC DNA]</scope>
    <source>
        <strain evidence="1 2">KACC 16626</strain>
    </source>
</reference>
<comment type="caution">
    <text evidence="1">The sequence shown here is derived from an EMBL/GenBank/DDBJ whole genome shotgun (WGS) entry which is preliminary data.</text>
</comment>
<accession>A0A318TP23</accession>
<protein>
    <submittedName>
        <fullName evidence="1">Uncharacterized protein (TIGR02687 family)</fullName>
    </submittedName>
</protein>
<dbReference type="AlphaFoldDB" id="A0A318TP23"/>
<dbReference type="Pfam" id="PF08665">
    <property type="entry name" value="PglZ"/>
    <property type="match status" value="1"/>
</dbReference>
<evidence type="ECO:0000313" key="1">
    <source>
        <dbReference type="EMBL" id="PYF05647.1"/>
    </source>
</evidence>
<dbReference type="EMBL" id="QJTJ01000017">
    <property type="protein sequence ID" value="PYF05647.1"/>
    <property type="molecule type" value="Genomic_DNA"/>
</dbReference>
<dbReference type="RefSeq" id="WP_107933597.1">
    <property type="nucleotide sequence ID" value="NZ_PYWJ01000006.1"/>
</dbReference>
<sequence>MNVIELLKERIEDELYKKNKPRTVIFWYDEQGEYTVSDLEEAFTDDPINIRQLTRNNFFTLKLEIELEKKKDSFLLYADFAKPAIEDNFLLDMEFYGTEFKADTNALIAEQLQVSDAVLRPLIKEYGDFFKSAERKNKLKKVVPPNATDREFEYAMLAVLTGAPIANMEEITRHLLLRGLQEETNEVYKAISKRFSTNRMWEHISEYFGLHSIDLTLQYLIEHVLYAHFKRHAQFEEQSLQKKYETTRGNACALFIDDWLHTKESEVEVLETYMKEIEQRFSIIDVLHEQPIEQFADISTFPIIDHLLINRLTAELLHQTSDFDAWIEILNKRLKMHWAKRNERIRNLLNVMIDAVDLSKYKMFLKQYDTREPLYVQYTSELYLIDQAYRRFMTGFLQLENKEMLEKLAEQLTNWYENKYLLKIAQETNYLLETAEVGKLPKQAKFYKEVLQPILEKESTRVFVIISDAVRYEVGEELVSRLNLRSNGVASISPLIANMPTYTQLGMASLLPHKVLSITENGTVLADDQPTNGLANRTKVLQAAHPEAIAYRLTDLLDWSRATADENLKGKRLVYLYHDVIDAAGDSAKSERDTYIAAERAIKELSSAVDRLSKWQAKRIFITADHGFLYQYPRIENDIKVVSVKGEIIDSNRRFAIGHHLLIDEGAFNVPDVFSTLEGVEKVIAKGVNRFIGGGGLQFVHGGATPQEVIVPLIDYRRTSQAVPVEISVAMPKRVITGFRIQVPIYQEQSISQECKARTIRAAFYLSDERISNEIEWTFDMVGENHERTVQLTFNLVENYYPTGQTCELRMVTVEDDKITTYRETEFTIHMYNALY</sequence>
<organism evidence="1 2">
    <name type="scientific">Ureibacillus chungkukjangi</name>
    <dbReference type="NCBI Taxonomy" id="1202712"/>
    <lineage>
        <taxon>Bacteria</taxon>
        <taxon>Bacillati</taxon>
        <taxon>Bacillota</taxon>
        <taxon>Bacilli</taxon>
        <taxon>Bacillales</taxon>
        <taxon>Caryophanaceae</taxon>
        <taxon>Ureibacillus</taxon>
    </lineage>
</organism>
<dbReference type="Proteomes" id="UP000247416">
    <property type="component" value="Unassembled WGS sequence"/>
</dbReference>
<name>A0A318TP23_9BACL</name>
<proteinExistence type="predicted"/>
<gene>
    <name evidence="1" type="ORF">BJ095_11756</name>
</gene>
<evidence type="ECO:0000313" key="2">
    <source>
        <dbReference type="Proteomes" id="UP000247416"/>
    </source>
</evidence>
<dbReference type="NCBIfam" id="TIGR02687">
    <property type="entry name" value="BREX-1 system phosphatase PglZ type A"/>
    <property type="match status" value="1"/>
</dbReference>